<gene>
    <name evidence="1" type="ordered locus">Desti_0602</name>
</gene>
<dbReference type="KEGG" id="dti:Desti_0602"/>
<protein>
    <submittedName>
        <fullName evidence="1">Uncharacterized protein</fullName>
    </submittedName>
</protein>
<name>I4C189_DESTA</name>
<dbReference type="HOGENOM" id="CLU_2478332_0_0_7"/>
<evidence type="ECO:0000313" key="2">
    <source>
        <dbReference type="Proteomes" id="UP000006055"/>
    </source>
</evidence>
<organism evidence="1 2">
    <name type="scientific">Desulfomonile tiedjei (strain ATCC 49306 / DSM 6799 / DCB-1)</name>
    <dbReference type="NCBI Taxonomy" id="706587"/>
    <lineage>
        <taxon>Bacteria</taxon>
        <taxon>Pseudomonadati</taxon>
        <taxon>Thermodesulfobacteriota</taxon>
        <taxon>Desulfomonilia</taxon>
        <taxon>Desulfomonilales</taxon>
        <taxon>Desulfomonilaceae</taxon>
        <taxon>Desulfomonile</taxon>
    </lineage>
</organism>
<dbReference type="AlphaFoldDB" id="I4C189"/>
<reference evidence="2" key="1">
    <citation type="submission" date="2012-06" db="EMBL/GenBank/DDBJ databases">
        <title>Complete sequence of chromosome of Desulfomonile tiedjei DSM 6799.</title>
        <authorList>
            <person name="Lucas S."/>
            <person name="Copeland A."/>
            <person name="Lapidus A."/>
            <person name="Glavina del Rio T."/>
            <person name="Dalin E."/>
            <person name="Tice H."/>
            <person name="Bruce D."/>
            <person name="Goodwin L."/>
            <person name="Pitluck S."/>
            <person name="Peters L."/>
            <person name="Ovchinnikova G."/>
            <person name="Zeytun A."/>
            <person name="Lu M."/>
            <person name="Kyrpides N."/>
            <person name="Mavromatis K."/>
            <person name="Ivanova N."/>
            <person name="Brettin T."/>
            <person name="Detter J.C."/>
            <person name="Han C."/>
            <person name="Larimer F."/>
            <person name="Land M."/>
            <person name="Hauser L."/>
            <person name="Markowitz V."/>
            <person name="Cheng J.-F."/>
            <person name="Hugenholtz P."/>
            <person name="Woyke T."/>
            <person name="Wu D."/>
            <person name="Spring S."/>
            <person name="Schroeder M."/>
            <person name="Brambilla E."/>
            <person name="Klenk H.-P."/>
            <person name="Eisen J.A."/>
        </authorList>
    </citation>
    <scope>NUCLEOTIDE SEQUENCE [LARGE SCALE GENOMIC DNA]</scope>
    <source>
        <strain evidence="2">ATCC 49306 / DSM 6799 / DCB-1</strain>
    </source>
</reference>
<dbReference type="Gene3D" id="1.10.1660.10">
    <property type="match status" value="1"/>
</dbReference>
<dbReference type="Proteomes" id="UP000006055">
    <property type="component" value="Chromosome"/>
</dbReference>
<proteinExistence type="predicted"/>
<dbReference type="RefSeq" id="WP_014808486.1">
    <property type="nucleotide sequence ID" value="NC_018025.1"/>
</dbReference>
<accession>I4C189</accession>
<evidence type="ECO:0000313" key="1">
    <source>
        <dbReference type="EMBL" id="AFM23330.1"/>
    </source>
</evidence>
<keyword evidence="2" id="KW-1185">Reference proteome</keyword>
<sequence length="87" mass="9771">MKTLYSATAAARLLNINPARLQRWLNYGHFKPIYRAMLGDVEARLLTEGEIQSLKKVMDLIKGGVPVQKAFAQINSQELESTVIIDL</sequence>
<dbReference type="EMBL" id="CP003360">
    <property type="protein sequence ID" value="AFM23330.1"/>
    <property type="molecule type" value="Genomic_DNA"/>
</dbReference>